<evidence type="ECO:0000313" key="12">
    <source>
        <dbReference type="EMBL" id="GLI61630.1"/>
    </source>
</evidence>
<evidence type="ECO:0000256" key="5">
    <source>
        <dbReference type="ARBA" id="ARBA00022946"/>
    </source>
</evidence>
<dbReference type="PANTHER" id="PTHR47834:SF2">
    <property type="entry name" value="THIOREDOXIN-LIKE PROTEIN CITRX, CHLOROPLASTIC"/>
    <property type="match status" value="1"/>
</dbReference>
<evidence type="ECO:0000256" key="8">
    <source>
        <dbReference type="ARBA" id="ARBA00023157"/>
    </source>
</evidence>
<comment type="similarity">
    <text evidence="10">Belongs to the thioredoxin family. Plant CITRX-type subfamily.</text>
</comment>
<dbReference type="PROSITE" id="PS00194">
    <property type="entry name" value="THIOREDOXIN_1"/>
    <property type="match status" value="1"/>
</dbReference>
<dbReference type="CDD" id="cd02947">
    <property type="entry name" value="TRX_family"/>
    <property type="match status" value="1"/>
</dbReference>
<dbReference type="InterPro" id="IPR017937">
    <property type="entry name" value="Thioredoxin_CS"/>
</dbReference>
<accession>A0ABQ5RVH5</accession>
<evidence type="ECO:0000256" key="10">
    <source>
        <dbReference type="ARBA" id="ARBA00024039"/>
    </source>
</evidence>
<protein>
    <recommendedName>
        <fullName evidence="11">Thioredoxin domain-containing protein</fullName>
    </recommendedName>
</protein>
<gene>
    <name evidence="12" type="ORF">VaNZ11_004049</name>
</gene>
<keyword evidence="4" id="KW-0934">Plastid</keyword>
<evidence type="ECO:0000313" key="13">
    <source>
        <dbReference type="Proteomes" id="UP001165090"/>
    </source>
</evidence>
<evidence type="ECO:0000256" key="2">
    <source>
        <dbReference type="ARBA" id="ARBA00022448"/>
    </source>
</evidence>
<keyword evidence="5" id="KW-0809">Transit peptide</keyword>
<keyword evidence="2" id="KW-0813">Transport</keyword>
<keyword evidence="8" id="KW-1015">Disulfide bond</keyword>
<evidence type="ECO:0000256" key="3">
    <source>
        <dbReference type="ARBA" id="ARBA00022528"/>
    </source>
</evidence>
<reference evidence="12 13" key="1">
    <citation type="journal article" date="2023" name="IScience">
        <title>Expanded male sex-determining region conserved during the evolution of homothallism in the green alga Volvox.</title>
        <authorList>
            <person name="Yamamoto K."/>
            <person name="Matsuzaki R."/>
            <person name="Mahakham W."/>
            <person name="Heman W."/>
            <person name="Sekimoto H."/>
            <person name="Kawachi M."/>
            <person name="Minakuchi Y."/>
            <person name="Toyoda A."/>
            <person name="Nozaki H."/>
        </authorList>
    </citation>
    <scope>NUCLEOTIDE SEQUENCE [LARGE SCALE GENOMIC DNA]</scope>
    <source>
        <strain evidence="12 13">NIES-4468</strain>
    </source>
</reference>
<dbReference type="Gene3D" id="3.40.30.10">
    <property type="entry name" value="Glutaredoxin"/>
    <property type="match status" value="1"/>
</dbReference>
<keyword evidence="6" id="KW-0249">Electron transport</keyword>
<keyword evidence="13" id="KW-1185">Reference proteome</keyword>
<evidence type="ECO:0000256" key="9">
    <source>
        <dbReference type="ARBA" id="ARBA00023284"/>
    </source>
</evidence>
<comment type="caution">
    <text evidence="12">The sequence shown here is derived from an EMBL/GenBank/DDBJ whole genome shotgun (WGS) entry which is preliminary data.</text>
</comment>
<dbReference type="InterPro" id="IPR036249">
    <property type="entry name" value="Thioredoxin-like_sf"/>
</dbReference>
<feature type="domain" description="Thioredoxin" evidence="11">
    <location>
        <begin position="90"/>
        <end position="228"/>
    </location>
</feature>
<keyword evidence="3" id="KW-0150">Chloroplast</keyword>
<dbReference type="Proteomes" id="UP001165090">
    <property type="component" value="Unassembled WGS sequence"/>
</dbReference>
<keyword evidence="7" id="KW-0560">Oxidoreductase</keyword>
<dbReference type="InterPro" id="IPR013766">
    <property type="entry name" value="Thioredoxin_domain"/>
</dbReference>
<dbReference type="SUPFAM" id="SSF52833">
    <property type="entry name" value="Thioredoxin-like"/>
    <property type="match status" value="1"/>
</dbReference>
<name>A0ABQ5RVH5_9CHLO</name>
<dbReference type="EMBL" id="BSDZ01000010">
    <property type="protein sequence ID" value="GLI61630.1"/>
    <property type="molecule type" value="Genomic_DNA"/>
</dbReference>
<dbReference type="PANTHER" id="PTHR47834">
    <property type="entry name" value="THIOREDOXIN-LIKE PROTEIN CITRX, CHLOROPLASTIC"/>
    <property type="match status" value="1"/>
</dbReference>
<dbReference type="Pfam" id="PF00085">
    <property type="entry name" value="Thioredoxin"/>
    <property type="match status" value="1"/>
</dbReference>
<organism evidence="12 13">
    <name type="scientific">Volvox africanus</name>
    <dbReference type="NCBI Taxonomy" id="51714"/>
    <lineage>
        <taxon>Eukaryota</taxon>
        <taxon>Viridiplantae</taxon>
        <taxon>Chlorophyta</taxon>
        <taxon>core chlorophytes</taxon>
        <taxon>Chlorophyceae</taxon>
        <taxon>CS clade</taxon>
        <taxon>Chlamydomonadales</taxon>
        <taxon>Volvocaceae</taxon>
        <taxon>Volvox</taxon>
    </lineage>
</organism>
<evidence type="ECO:0000256" key="4">
    <source>
        <dbReference type="ARBA" id="ARBA00022640"/>
    </source>
</evidence>
<comment type="subcellular location">
    <subcellularLocation>
        <location evidence="1">Plastid</location>
        <location evidence="1">Chloroplast</location>
    </subcellularLocation>
</comment>
<evidence type="ECO:0000256" key="7">
    <source>
        <dbReference type="ARBA" id="ARBA00023002"/>
    </source>
</evidence>
<proteinExistence type="inferred from homology"/>
<evidence type="ECO:0000256" key="1">
    <source>
        <dbReference type="ARBA" id="ARBA00004229"/>
    </source>
</evidence>
<dbReference type="PROSITE" id="PS51352">
    <property type="entry name" value="THIOREDOXIN_2"/>
    <property type="match status" value="1"/>
</dbReference>
<dbReference type="InterPro" id="IPR044182">
    <property type="entry name" value="CITRX"/>
</dbReference>
<evidence type="ECO:0000259" key="11">
    <source>
        <dbReference type="PROSITE" id="PS51352"/>
    </source>
</evidence>
<sequence length="241" mass="26028">MSTVLKRQPASIISCPGARPRKYCMVLKVASAIPSNTSSKAVSTVDAALRKRTGSFVNFSATAVDFYRVMARLEAASSLPPETLSGMSPAVPILPAPQRKAWSGILEGMFGRSTSRNQEHIETPDTTSDFDNDSPLTHAVVMFTATWCGPCSVVYRELKLAAGRLQDRPPTAIIVVDVDEEKELASQLGIKALPTLLYLSPDESRGPIFSQGPVSASFILDALDRAAVFGGRDVMAKWRKL</sequence>
<evidence type="ECO:0000256" key="6">
    <source>
        <dbReference type="ARBA" id="ARBA00022982"/>
    </source>
</evidence>
<keyword evidence="9" id="KW-0676">Redox-active center</keyword>